<dbReference type="Proteomes" id="UP000290244">
    <property type="component" value="Chromosome"/>
</dbReference>
<evidence type="ECO:0000313" key="3">
    <source>
        <dbReference type="Proteomes" id="UP000290244"/>
    </source>
</evidence>
<protein>
    <submittedName>
        <fullName evidence="2">DUF4340 domain-containing protein</fullName>
    </submittedName>
</protein>
<feature type="domain" description="DUF4340" evidence="1">
    <location>
        <begin position="67"/>
        <end position="240"/>
    </location>
</feature>
<dbReference type="KEGG" id="lsd:EMK97_07370"/>
<gene>
    <name evidence="2" type="ORF">EMK97_07370</name>
</gene>
<evidence type="ECO:0000313" key="2">
    <source>
        <dbReference type="EMBL" id="QBG35546.1"/>
    </source>
</evidence>
<sequence>MNKQILILTAFLTLQLALAGILFFNDSNAMSRVESRLLVDVGANKLNKISITEGEETLSLIKENDRWQLESYPEITLANSKVDALTNQLANTQVSWPVTRTENSHERFKVSANDFEKQVEFTDSDGHKHTVLLGKSPSFKQLYARNLADNDVYAIEYSAYQVNVDPDSWLDKSMLSIDSIKEIKHSVVNLTKHEQSWQLAPPSALDKQQALDESSVEDFVNQLTNLSVSGIAKKTPTATNTLMVKNEQDRQYVFSFAADEQSYFVKRDDVNQWFTLAKPKYEALAKLSLDKFVSEEEQLEEEEPDVASE</sequence>
<reference evidence="2 3" key="1">
    <citation type="submission" date="2018-12" db="EMBL/GenBank/DDBJ databases">
        <title>Complete genome of Litorilituus sediminis.</title>
        <authorList>
            <person name="Liu A."/>
            <person name="Rong J."/>
        </authorList>
    </citation>
    <scope>NUCLEOTIDE SEQUENCE [LARGE SCALE GENOMIC DNA]</scope>
    <source>
        <strain evidence="2 3">JCM 17549</strain>
    </source>
</reference>
<evidence type="ECO:0000259" key="1">
    <source>
        <dbReference type="Pfam" id="PF14238"/>
    </source>
</evidence>
<dbReference type="RefSeq" id="WP_130600828.1">
    <property type="nucleotide sequence ID" value="NZ_CP034759.1"/>
</dbReference>
<keyword evidence="3" id="KW-1185">Reference proteome</keyword>
<dbReference type="AlphaFoldDB" id="A0A4P6P2A8"/>
<name>A0A4P6P2A8_9GAMM</name>
<dbReference type="InterPro" id="IPR025641">
    <property type="entry name" value="DUF4340"/>
</dbReference>
<proteinExistence type="predicted"/>
<dbReference type="EMBL" id="CP034759">
    <property type="protein sequence ID" value="QBG35546.1"/>
    <property type="molecule type" value="Genomic_DNA"/>
</dbReference>
<dbReference type="OrthoDB" id="5431982at2"/>
<accession>A0A4P6P2A8</accession>
<dbReference type="Pfam" id="PF14238">
    <property type="entry name" value="DUF4340"/>
    <property type="match status" value="1"/>
</dbReference>
<organism evidence="2 3">
    <name type="scientific">Litorilituus sediminis</name>
    <dbReference type="NCBI Taxonomy" id="718192"/>
    <lineage>
        <taxon>Bacteria</taxon>
        <taxon>Pseudomonadati</taxon>
        <taxon>Pseudomonadota</taxon>
        <taxon>Gammaproteobacteria</taxon>
        <taxon>Alteromonadales</taxon>
        <taxon>Colwelliaceae</taxon>
        <taxon>Litorilituus</taxon>
    </lineage>
</organism>